<sequence length="382" mass="46044">MKQTWIAYSVISITIFILIYIVIYFSFIYNVDKHNLDDFEIDDYKNNVVIVLVKNFNTSTDSLISLRTVKCYCLQNNVSLKVITRKKYLYLFNKCHQKDFMFQRHCIISMFADENQNKYKYIFFIDNNMGIINPKHQLEEYLPNENEEFIFYERVFNTQIDPNTYIFKNTNYSRNFLKFFANFECKHSNDGRDINAIHAVFTTLFGGDNYLNVYNHCMNIWKKAIGYEDNMIFISCMRWILRKLDETKANPNYFSFDDHRMILLKKKSNKTWVRDIIMNSSKFQEQDFFLHDIKNYKDKTLFFKKEFNPTPQLCKSKEYLKAWEYETNAKVYDNTINEAISKAAVEAKSRYQKYLQLSGINKINKTNPTRQYQYNETNRNKK</sequence>
<keyword evidence="1" id="KW-0812">Transmembrane</keyword>
<dbReference type="Proteomes" id="UP000038045">
    <property type="component" value="Unplaced"/>
</dbReference>
<dbReference type="Pfam" id="PF03314">
    <property type="entry name" value="DUF273"/>
    <property type="match status" value="1"/>
</dbReference>
<dbReference type="PANTHER" id="PTHR31562:SF4">
    <property type="entry name" value="DUF268 DOMAIN-CONTAINING PROTEIN-RELATED"/>
    <property type="match status" value="1"/>
</dbReference>
<dbReference type="WBParaSite" id="PTRK_0000941600.1">
    <property type="protein sequence ID" value="PTRK_0000941600.1"/>
    <property type="gene ID" value="PTRK_0000941600"/>
</dbReference>
<keyword evidence="2" id="KW-1185">Reference proteome</keyword>
<dbReference type="InterPro" id="IPR029044">
    <property type="entry name" value="Nucleotide-diphossugar_trans"/>
</dbReference>
<dbReference type="AlphaFoldDB" id="A0A0N4ZLP2"/>
<dbReference type="Gene3D" id="3.90.550.10">
    <property type="entry name" value="Spore Coat Polysaccharide Biosynthesis Protein SpsA, Chain A"/>
    <property type="match status" value="1"/>
</dbReference>
<protein>
    <submittedName>
        <fullName evidence="3">Glycosyltransferase</fullName>
    </submittedName>
</protein>
<organism evidence="2 3">
    <name type="scientific">Parastrongyloides trichosuri</name>
    <name type="common">Possum-specific nematode worm</name>
    <dbReference type="NCBI Taxonomy" id="131310"/>
    <lineage>
        <taxon>Eukaryota</taxon>
        <taxon>Metazoa</taxon>
        <taxon>Ecdysozoa</taxon>
        <taxon>Nematoda</taxon>
        <taxon>Chromadorea</taxon>
        <taxon>Rhabditida</taxon>
        <taxon>Tylenchina</taxon>
        <taxon>Panagrolaimomorpha</taxon>
        <taxon>Strongyloidoidea</taxon>
        <taxon>Strongyloididae</taxon>
        <taxon>Parastrongyloides</taxon>
    </lineage>
</organism>
<reference evidence="3" key="1">
    <citation type="submission" date="2017-02" db="UniProtKB">
        <authorList>
            <consortium name="WormBaseParasite"/>
        </authorList>
    </citation>
    <scope>IDENTIFICATION</scope>
</reference>
<dbReference type="InterPro" id="IPR004988">
    <property type="entry name" value="DUF273"/>
</dbReference>
<accession>A0A0N4ZLP2</accession>
<dbReference type="PANTHER" id="PTHR31562">
    <property type="entry name" value="PROTEIN CBG18972"/>
    <property type="match status" value="1"/>
</dbReference>
<proteinExistence type="predicted"/>
<evidence type="ECO:0000313" key="3">
    <source>
        <dbReference type="WBParaSite" id="PTRK_0000941600.1"/>
    </source>
</evidence>
<keyword evidence="1" id="KW-0472">Membrane</keyword>
<name>A0A0N4ZLP2_PARTI</name>
<evidence type="ECO:0000313" key="2">
    <source>
        <dbReference type="Proteomes" id="UP000038045"/>
    </source>
</evidence>
<evidence type="ECO:0000256" key="1">
    <source>
        <dbReference type="SAM" id="Phobius"/>
    </source>
</evidence>
<feature type="transmembrane region" description="Helical" evidence="1">
    <location>
        <begin position="6"/>
        <end position="29"/>
    </location>
</feature>
<keyword evidence="1" id="KW-1133">Transmembrane helix</keyword>